<keyword evidence="1" id="KW-0812">Transmembrane</keyword>
<gene>
    <name evidence="2" type="ORF">Z519_01064</name>
</gene>
<organism evidence="2 3">
    <name type="scientific">Cladophialophora bantiana (strain ATCC 10958 / CBS 173.52 / CDC B-1940 / NIH 8579)</name>
    <name type="common">Xylohypha bantiana</name>
    <dbReference type="NCBI Taxonomy" id="1442370"/>
    <lineage>
        <taxon>Eukaryota</taxon>
        <taxon>Fungi</taxon>
        <taxon>Dikarya</taxon>
        <taxon>Ascomycota</taxon>
        <taxon>Pezizomycotina</taxon>
        <taxon>Eurotiomycetes</taxon>
        <taxon>Chaetothyriomycetidae</taxon>
        <taxon>Chaetothyriales</taxon>
        <taxon>Herpotrichiellaceae</taxon>
        <taxon>Cladophialophora</taxon>
    </lineage>
</organism>
<keyword evidence="1" id="KW-1133">Transmembrane helix</keyword>
<dbReference type="RefSeq" id="XP_016624149.1">
    <property type="nucleotide sequence ID" value="XM_016758821.1"/>
</dbReference>
<dbReference type="GeneID" id="27693992"/>
<evidence type="ECO:0000313" key="3">
    <source>
        <dbReference type="Proteomes" id="UP000053789"/>
    </source>
</evidence>
<evidence type="ECO:0000313" key="2">
    <source>
        <dbReference type="EMBL" id="KIW97480.1"/>
    </source>
</evidence>
<dbReference type="EMBL" id="KN846981">
    <property type="protein sequence ID" value="KIW97480.1"/>
    <property type="molecule type" value="Genomic_DNA"/>
</dbReference>
<sequence>MSSDPMTPVIRNGNFTMISNKNLPAQTWTSTPPHSVWLNLSAGEKAGIGVGVGLALLGLLVGVVLLARRRSRRLEDPSNSVNRGQLIAEADGTMIYRPSELDAVCKAV</sequence>
<reference evidence="2" key="1">
    <citation type="submission" date="2015-01" db="EMBL/GenBank/DDBJ databases">
        <title>The Genome Sequence of Cladophialophora bantiana CBS 173.52.</title>
        <authorList>
            <consortium name="The Broad Institute Genomics Platform"/>
            <person name="Cuomo C."/>
            <person name="de Hoog S."/>
            <person name="Gorbushina A."/>
            <person name="Stielow B."/>
            <person name="Teixiera M."/>
            <person name="Abouelleil A."/>
            <person name="Chapman S.B."/>
            <person name="Priest M."/>
            <person name="Young S.K."/>
            <person name="Wortman J."/>
            <person name="Nusbaum C."/>
            <person name="Birren B."/>
        </authorList>
    </citation>
    <scope>NUCLEOTIDE SEQUENCE [LARGE SCALE GENOMIC DNA]</scope>
    <source>
        <strain evidence="2">CBS 173.52</strain>
    </source>
</reference>
<accession>A0A0D2I2T5</accession>
<keyword evidence="3" id="KW-1185">Reference proteome</keyword>
<name>A0A0D2I2T5_CLAB1</name>
<feature type="transmembrane region" description="Helical" evidence="1">
    <location>
        <begin position="46"/>
        <end position="67"/>
    </location>
</feature>
<dbReference type="VEuPathDB" id="FungiDB:Z519_01064"/>
<dbReference type="AlphaFoldDB" id="A0A0D2I2T5"/>
<evidence type="ECO:0000256" key="1">
    <source>
        <dbReference type="SAM" id="Phobius"/>
    </source>
</evidence>
<protein>
    <submittedName>
        <fullName evidence="2">Uncharacterized protein</fullName>
    </submittedName>
</protein>
<proteinExistence type="predicted"/>
<dbReference type="HOGENOM" id="CLU_2196658_0_0_1"/>
<dbReference type="Proteomes" id="UP000053789">
    <property type="component" value="Unassembled WGS sequence"/>
</dbReference>
<keyword evidence="1" id="KW-0472">Membrane</keyword>